<name>X0ZGZ2_9ZZZZ</name>
<gene>
    <name evidence="1" type="ORF">S01H4_09867</name>
</gene>
<dbReference type="SUPFAM" id="SSF53335">
    <property type="entry name" value="S-adenosyl-L-methionine-dependent methyltransferases"/>
    <property type="match status" value="1"/>
</dbReference>
<feature type="non-terminal residue" evidence="1">
    <location>
        <position position="338"/>
    </location>
</feature>
<sequence>VNEPSSFRDPCGFLFYKDGSIYRQINTIYKENYDHLMESGLYKTLVDTNLLIPHKEIDIDGLEPDKAYKIIKPEPIPFISYPYEWCFSQLKDAALATFKIQKIAMDFEMTLKDCSAYNIQFRKGRPTFIDTLSFEKYHPGQSWIAYRQVCQHFLAPLALMSYKDIRLNQLFRIFIDGIPLDLASSLLPSSTSFKASLLSHIHLHAKSQKHYADKAVKIGGHKISRLSFMGLIDSLESATRKMYWKAKGTEWADYYEDTNYSPAAIDHKKEIVAKFLDMINPETVWDLGANDGLFSRIASNRRIHTISFDIDPAAVEKNYLRSVKKGETNIIPLLLDLT</sequence>
<evidence type="ECO:0000313" key="1">
    <source>
        <dbReference type="EMBL" id="GAG59623.1"/>
    </source>
</evidence>
<evidence type="ECO:0008006" key="2">
    <source>
        <dbReference type="Google" id="ProtNLM"/>
    </source>
</evidence>
<protein>
    <recommendedName>
        <fullName evidence="2">SAM-dependent methyltransferase</fullName>
    </recommendedName>
</protein>
<reference evidence="1" key="1">
    <citation type="journal article" date="2014" name="Front. Microbiol.">
        <title>High frequency of phylogenetically diverse reductive dehalogenase-homologous genes in deep subseafloor sedimentary metagenomes.</title>
        <authorList>
            <person name="Kawai M."/>
            <person name="Futagami T."/>
            <person name="Toyoda A."/>
            <person name="Takaki Y."/>
            <person name="Nishi S."/>
            <person name="Hori S."/>
            <person name="Arai W."/>
            <person name="Tsubouchi T."/>
            <person name="Morono Y."/>
            <person name="Uchiyama I."/>
            <person name="Ito T."/>
            <person name="Fujiyama A."/>
            <person name="Inagaki F."/>
            <person name="Takami H."/>
        </authorList>
    </citation>
    <scope>NUCLEOTIDE SEQUENCE</scope>
    <source>
        <strain evidence="1">Expedition CK06-06</strain>
    </source>
</reference>
<organism evidence="1">
    <name type="scientific">marine sediment metagenome</name>
    <dbReference type="NCBI Taxonomy" id="412755"/>
    <lineage>
        <taxon>unclassified sequences</taxon>
        <taxon>metagenomes</taxon>
        <taxon>ecological metagenomes</taxon>
    </lineage>
</organism>
<dbReference type="EMBL" id="BART01003659">
    <property type="protein sequence ID" value="GAG59623.1"/>
    <property type="molecule type" value="Genomic_DNA"/>
</dbReference>
<feature type="non-terminal residue" evidence="1">
    <location>
        <position position="1"/>
    </location>
</feature>
<dbReference type="AlphaFoldDB" id="X0ZGZ2"/>
<comment type="caution">
    <text evidence="1">The sequence shown here is derived from an EMBL/GenBank/DDBJ whole genome shotgun (WGS) entry which is preliminary data.</text>
</comment>
<accession>X0ZGZ2</accession>
<proteinExistence type="predicted"/>
<dbReference type="InterPro" id="IPR029063">
    <property type="entry name" value="SAM-dependent_MTases_sf"/>
</dbReference>
<dbReference type="Gene3D" id="3.40.50.150">
    <property type="entry name" value="Vaccinia Virus protein VP39"/>
    <property type="match status" value="1"/>
</dbReference>